<name>A0A0A0D6Z9_9PROT</name>
<dbReference type="AlphaFoldDB" id="A0A0A0D6Z9"/>
<keyword evidence="3" id="KW-0731">Sigma factor</keyword>
<dbReference type="SUPFAM" id="SSF88946">
    <property type="entry name" value="Sigma2 domain of RNA polymerase sigma factors"/>
    <property type="match status" value="1"/>
</dbReference>
<feature type="domain" description="RNA polymerase sigma-70 region 2" evidence="6">
    <location>
        <begin position="48"/>
        <end position="106"/>
    </location>
</feature>
<gene>
    <name evidence="8" type="ORF">P409_13445</name>
</gene>
<evidence type="ECO:0000313" key="8">
    <source>
        <dbReference type="EMBL" id="KGM33869.1"/>
    </source>
</evidence>
<dbReference type="Proteomes" id="UP000029995">
    <property type="component" value="Unassembled WGS sequence"/>
</dbReference>
<dbReference type="Pfam" id="PF08281">
    <property type="entry name" value="Sigma70_r4_2"/>
    <property type="match status" value="1"/>
</dbReference>
<feature type="domain" description="RNA polymerase sigma factor 70 region 4 type 2" evidence="7">
    <location>
        <begin position="140"/>
        <end position="191"/>
    </location>
</feature>
<dbReference type="GO" id="GO:0003677">
    <property type="term" value="F:DNA binding"/>
    <property type="evidence" value="ECO:0007669"/>
    <property type="project" value="UniProtKB-KW"/>
</dbReference>
<dbReference type="GO" id="GO:0016987">
    <property type="term" value="F:sigma factor activity"/>
    <property type="evidence" value="ECO:0007669"/>
    <property type="project" value="UniProtKB-KW"/>
</dbReference>
<keyword evidence="4" id="KW-0238">DNA-binding</keyword>
<dbReference type="PANTHER" id="PTHR43133:SF58">
    <property type="entry name" value="ECF RNA POLYMERASE SIGMA FACTOR SIGD"/>
    <property type="match status" value="1"/>
</dbReference>
<evidence type="ECO:0000259" key="7">
    <source>
        <dbReference type="Pfam" id="PF08281"/>
    </source>
</evidence>
<proteinExistence type="inferred from homology"/>
<evidence type="ECO:0000256" key="2">
    <source>
        <dbReference type="ARBA" id="ARBA00023015"/>
    </source>
</evidence>
<dbReference type="EMBL" id="JANX01000141">
    <property type="protein sequence ID" value="KGM33869.1"/>
    <property type="molecule type" value="Genomic_DNA"/>
</dbReference>
<dbReference type="InterPro" id="IPR036388">
    <property type="entry name" value="WH-like_DNA-bd_sf"/>
</dbReference>
<evidence type="ECO:0000256" key="1">
    <source>
        <dbReference type="ARBA" id="ARBA00010641"/>
    </source>
</evidence>
<dbReference type="GO" id="GO:0006352">
    <property type="term" value="P:DNA-templated transcription initiation"/>
    <property type="evidence" value="ECO:0007669"/>
    <property type="project" value="InterPro"/>
</dbReference>
<reference evidence="8 9" key="1">
    <citation type="submission" date="2014-01" db="EMBL/GenBank/DDBJ databases">
        <title>Genome sequence determination for a cystic fibrosis isolate, Inquilinus limosus.</title>
        <authorList>
            <person name="Pino M."/>
            <person name="Di Conza J."/>
            <person name="Gutkind G."/>
        </authorList>
    </citation>
    <scope>NUCLEOTIDE SEQUENCE [LARGE SCALE GENOMIC DNA]</scope>
    <source>
        <strain evidence="8 9">MP06</strain>
    </source>
</reference>
<dbReference type="InterPro" id="IPR013324">
    <property type="entry name" value="RNA_pol_sigma_r3/r4-like"/>
</dbReference>
<comment type="caution">
    <text evidence="8">The sequence shown here is derived from an EMBL/GenBank/DDBJ whole genome shotgun (WGS) entry which is preliminary data.</text>
</comment>
<dbReference type="Gene3D" id="1.10.1740.10">
    <property type="match status" value="1"/>
</dbReference>
<dbReference type="Pfam" id="PF04542">
    <property type="entry name" value="Sigma70_r2"/>
    <property type="match status" value="1"/>
</dbReference>
<comment type="similarity">
    <text evidence="1">Belongs to the sigma-70 factor family. ECF subfamily.</text>
</comment>
<evidence type="ECO:0000256" key="3">
    <source>
        <dbReference type="ARBA" id="ARBA00023082"/>
    </source>
</evidence>
<keyword evidence="5" id="KW-0804">Transcription</keyword>
<dbReference type="InterPro" id="IPR014284">
    <property type="entry name" value="RNA_pol_sigma-70_dom"/>
</dbReference>
<evidence type="ECO:0000256" key="4">
    <source>
        <dbReference type="ARBA" id="ARBA00023125"/>
    </source>
</evidence>
<dbReference type="SUPFAM" id="SSF88659">
    <property type="entry name" value="Sigma3 and sigma4 domains of RNA polymerase sigma factors"/>
    <property type="match status" value="1"/>
</dbReference>
<organism evidence="8 9">
    <name type="scientific">Inquilinus limosus MP06</name>
    <dbReference type="NCBI Taxonomy" id="1398085"/>
    <lineage>
        <taxon>Bacteria</taxon>
        <taxon>Pseudomonadati</taxon>
        <taxon>Pseudomonadota</taxon>
        <taxon>Alphaproteobacteria</taxon>
        <taxon>Rhodospirillales</taxon>
        <taxon>Rhodospirillaceae</taxon>
        <taxon>Inquilinus</taxon>
    </lineage>
</organism>
<evidence type="ECO:0000259" key="6">
    <source>
        <dbReference type="Pfam" id="PF04542"/>
    </source>
</evidence>
<dbReference type="PANTHER" id="PTHR43133">
    <property type="entry name" value="RNA POLYMERASE ECF-TYPE SIGMA FACTO"/>
    <property type="match status" value="1"/>
</dbReference>
<protein>
    <submittedName>
        <fullName evidence="8">RNA polymerase sigma factor</fullName>
    </submittedName>
</protein>
<dbReference type="InterPro" id="IPR007627">
    <property type="entry name" value="RNA_pol_sigma70_r2"/>
</dbReference>
<accession>A0A0A0D6Z9</accession>
<dbReference type="InterPro" id="IPR013249">
    <property type="entry name" value="RNA_pol_sigma70_r4_t2"/>
</dbReference>
<dbReference type="Gene3D" id="1.10.10.10">
    <property type="entry name" value="Winged helix-like DNA-binding domain superfamily/Winged helix DNA-binding domain"/>
    <property type="match status" value="1"/>
</dbReference>
<keyword evidence="2" id="KW-0805">Transcription regulation</keyword>
<sequence>MAPPPAVMSPPAEDRSAGAGPDVGWSALMVAAQAGDRVAYRRLLTEITPYLRALARRSLRRPADAEDAVQDVLLTLHSIRQTYDPGRPFQPWLVAIARRRIVDRVRIQIRTTGRETAIDPFQETFAAPETNEGSEADSIALRRAIAELPPGQRQAVELLKLKDMSLKEASAASGASVPALKVAMHRALKALKGALGPK</sequence>
<dbReference type="CDD" id="cd06171">
    <property type="entry name" value="Sigma70_r4"/>
    <property type="match status" value="1"/>
</dbReference>
<evidence type="ECO:0000256" key="5">
    <source>
        <dbReference type="ARBA" id="ARBA00023163"/>
    </source>
</evidence>
<dbReference type="NCBIfam" id="TIGR02937">
    <property type="entry name" value="sigma70-ECF"/>
    <property type="match status" value="1"/>
</dbReference>
<dbReference type="InterPro" id="IPR039425">
    <property type="entry name" value="RNA_pol_sigma-70-like"/>
</dbReference>
<dbReference type="InterPro" id="IPR013325">
    <property type="entry name" value="RNA_pol_sigma_r2"/>
</dbReference>
<evidence type="ECO:0000313" key="9">
    <source>
        <dbReference type="Proteomes" id="UP000029995"/>
    </source>
</evidence>